<dbReference type="AlphaFoldDB" id="A0A5J5GEJ6"/>
<dbReference type="GO" id="GO:0005737">
    <property type="term" value="C:cytoplasm"/>
    <property type="evidence" value="ECO:0007669"/>
    <property type="project" value="UniProtKB-SubCell"/>
</dbReference>
<comment type="caution">
    <text evidence="6">Lacks conserved residue(s) required for the propagation of feature annotation.</text>
</comment>
<keyword evidence="3 6" id="KW-0067">ATP-binding</keyword>
<comment type="function">
    <text evidence="6 8">Together with its co-chaperonin GroES, plays an essential role in assisting protein folding. The GroEL-GroES system forms a nano-cage that allows encapsulation of the non-native substrate proteins and provides a physical environment optimized to promote and accelerate protein folding.</text>
</comment>
<dbReference type="GO" id="GO:0042026">
    <property type="term" value="P:protein refolding"/>
    <property type="evidence" value="ECO:0007669"/>
    <property type="project" value="UniProtKB-UniRule"/>
</dbReference>
<comment type="subcellular location">
    <subcellularLocation>
        <location evidence="6">Cytoplasm</location>
    </subcellularLocation>
</comment>
<dbReference type="EC" id="5.6.1.7" evidence="6"/>
<evidence type="ECO:0000313" key="10">
    <source>
        <dbReference type="Proteomes" id="UP000326554"/>
    </source>
</evidence>
<evidence type="ECO:0000256" key="1">
    <source>
        <dbReference type="ARBA" id="ARBA00006607"/>
    </source>
</evidence>
<keyword evidence="10" id="KW-1185">Reference proteome</keyword>
<dbReference type="EMBL" id="VYQE01000004">
    <property type="protein sequence ID" value="KAA9006656.1"/>
    <property type="molecule type" value="Genomic_DNA"/>
</dbReference>
<dbReference type="GO" id="GO:0005524">
    <property type="term" value="F:ATP binding"/>
    <property type="evidence" value="ECO:0007669"/>
    <property type="project" value="UniProtKB-UniRule"/>
</dbReference>
<evidence type="ECO:0000256" key="4">
    <source>
        <dbReference type="ARBA" id="ARBA00023186"/>
    </source>
</evidence>
<evidence type="ECO:0000256" key="8">
    <source>
        <dbReference type="RuleBase" id="RU000419"/>
    </source>
</evidence>
<keyword evidence="5 6" id="KW-0413">Isomerase</keyword>
<dbReference type="SUPFAM" id="SSF54849">
    <property type="entry name" value="GroEL-intermediate domain like"/>
    <property type="match status" value="1"/>
</dbReference>
<evidence type="ECO:0000256" key="6">
    <source>
        <dbReference type="HAMAP-Rule" id="MF_00600"/>
    </source>
</evidence>
<dbReference type="NCBIfam" id="TIGR02348">
    <property type="entry name" value="GroEL"/>
    <property type="match status" value="1"/>
</dbReference>
<dbReference type="InterPro" id="IPR001844">
    <property type="entry name" value="Cpn60/GroEL"/>
</dbReference>
<dbReference type="Pfam" id="PF00118">
    <property type="entry name" value="Cpn60_TCP1"/>
    <property type="match status" value="1"/>
</dbReference>
<dbReference type="NCBIfam" id="NF009488">
    <property type="entry name" value="PRK12850.1"/>
    <property type="match status" value="1"/>
</dbReference>
<dbReference type="InterPro" id="IPR027409">
    <property type="entry name" value="GroEL-like_apical_dom_sf"/>
</dbReference>
<evidence type="ECO:0000256" key="3">
    <source>
        <dbReference type="ARBA" id="ARBA00022840"/>
    </source>
</evidence>
<evidence type="ECO:0000256" key="7">
    <source>
        <dbReference type="RuleBase" id="RU000418"/>
    </source>
</evidence>
<keyword evidence="6" id="KW-0963">Cytoplasm</keyword>
<dbReference type="FunFam" id="3.50.7.10:FF:000001">
    <property type="entry name" value="60 kDa chaperonin"/>
    <property type="match status" value="1"/>
</dbReference>
<dbReference type="GO" id="GO:0016853">
    <property type="term" value="F:isomerase activity"/>
    <property type="evidence" value="ECO:0007669"/>
    <property type="project" value="UniProtKB-KW"/>
</dbReference>
<feature type="binding site" evidence="6">
    <location>
        <begin position="30"/>
        <end position="33"/>
    </location>
    <ligand>
        <name>ATP</name>
        <dbReference type="ChEBI" id="CHEBI:30616"/>
    </ligand>
</feature>
<dbReference type="SUPFAM" id="SSF48592">
    <property type="entry name" value="GroEL equatorial domain-like"/>
    <property type="match status" value="1"/>
</dbReference>
<dbReference type="Gene3D" id="1.10.560.10">
    <property type="entry name" value="GroEL-like equatorial domain"/>
    <property type="match status" value="1"/>
</dbReference>
<comment type="similarity">
    <text evidence="1 6 7">Belongs to the chaperonin (HSP60) family.</text>
</comment>
<dbReference type="GO" id="GO:0140662">
    <property type="term" value="F:ATP-dependent protein folding chaperone"/>
    <property type="evidence" value="ECO:0007669"/>
    <property type="project" value="InterPro"/>
</dbReference>
<dbReference type="InterPro" id="IPR002423">
    <property type="entry name" value="Cpn60/GroEL/TCP-1"/>
</dbReference>
<dbReference type="Proteomes" id="UP000326554">
    <property type="component" value="Unassembled WGS sequence"/>
</dbReference>
<dbReference type="HAMAP" id="MF_00600">
    <property type="entry name" value="CH60"/>
    <property type="match status" value="1"/>
</dbReference>
<dbReference type="Gene3D" id="3.30.260.10">
    <property type="entry name" value="TCP-1-like chaperonin intermediate domain"/>
    <property type="match status" value="1"/>
</dbReference>
<proteinExistence type="inferred from homology"/>
<dbReference type="RefSeq" id="WP_150445674.1">
    <property type="nucleotide sequence ID" value="NZ_VYQE01000004.1"/>
</dbReference>
<dbReference type="SUPFAM" id="SSF52029">
    <property type="entry name" value="GroEL apical domain-like"/>
    <property type="match status" value="1"/>
</dbReference>
<dbReference type="PRINTS" id="PR00298">
    <property type="entry name" value="CHAPERONIN60"/>
</dbReference>
<dbReference type="InterPro" id="IPR027413">
    <property type="entry name" value="GROEL-like_equatorial_sf"/>
</dbReference>
<feature type="binding site" evidence="6">
    <location>
        <begin position="87"/>
        <end position="91"/>
    </location>
    <ligand>
        <name>ATP</name>
        <dbReference type="ChEBI" id="CHEBI:30616"/>
    </ligand>
</feature>
<comment type="caution">
    <text evidence="9">The sequence shown here is derived from an EMBL/GenBank/DDBJ whole genome shotgun (WGS) entry which is preliminary data.</text>
</comment>
<accession>A0A5J5GEJ6</accession>
<dbReference type="NCBIfam" id="NF009487">
    <property type="entry name" value="PRK12849.1"/>
    <property type="match status" value="1"/>
</dbReference>
<reference evidence="9 10" key="1">
    <citation type="submission" date="2019-09" db="EMBL/GenBank/DDBJ databases">
        <authorList>
            <person name="Park J.-S."/>
            <person name="Choi H.-J."/>
        </authorList>
    </citation>
    <scope>NUCLEOTIDE SEQUENCE [LARGE SCALE GENOMIC DNA]</scope>
    <source>
        <strain evidence="9 10">176SS1-4</strain>
    </source>
</reference>
<feature type="binding site" evidence="6">
    <location>
        <position position="496"/>
    </location>
    <ligand>
        <name>ATP</name>
        <dbReference type="ChEBI" id="CHEBI:30616"/>
    </ligand>
</feature>
<dbReference type="NCBIfam" id="NF009489">
    <property type="entry name" value="PRK12851.1"/>
    <property type="match status" value="1"/>
</dbReference>
<dbReference type="GO" id="GO:0051082">
    <property type="term" value="F:unfolded protein binding"/>
    <property type="evidence" value="ECO:0007669"/>
    <property type="project" value="UniProtKB-UniRule"/>
</dbReference>
<dbReference type="CDD" id="cd03344">
    <property type="entry name" value="GroEL"/>
    <property type="match status" value="1"/>
</dbReference>
<dbReference type="PANTHER" id="PTHR45633">
    <property type="entry name" value="60 KDA HEAT SHOCK PROTEIN, MITOCHONDRIAL"/>
    <property type="match status" value="1"/>
</dbReference>
<protein>
    <recommendedName>
        <fullName evidence="6">Chaperonin GroEL</fullName>
        <ecNumber evidence="6">5.6.1.7</ecNumber>
    </recommendedName>
    <alternativeName>
        <fullName evidence="6">60 kDa chaperonin</fullName>
    </alternativeName>
    <alternativeName>
        <fullName evidence="6">Chaperonin-60</fullName>
        <shortName evidence="6">Cpn60</shortName>
    </alternativeName>
</protein>
<gene>
    <name evidence="6 9" type="primary">groL</name>
    <name evidence="6" type="synonym">groEL</name>
    <name evidence="9" type="ORF">F3S47_12760</name>
</gene>
<keyword evidence="2 6" id="KW-0547">Nucleotide-binding</keyword>
<feature type="binding site" evidence="6">
    <location>
        <position position="415"/>
    </location>
    <ligand>
        <name>ATP</name>
        <dbReference type="ChEBI" id="CHEBI:30616"/>
    </ligand>
</feature>
<name>A0A5J5GEJ6_9RHOB</name>
<evidence type="ECO:0000256" key="2">
    <source>
        <dbReference type="ARBA" id="ARBA00022741"/>
    </source>
</evidence>
<evidence type="ECO:0000256" key="5">
    <source>
        <dbReference type="ARBA" id="ARBA00023235"/>
    </source>
</evidence>
<evidence type="ECO:0000313" key="9">
    <source>
        <dbReference type="EMBL" id="KAA9006656.1"/>
    </source>
</evidence>
<keyword evidence="4 6" id="KW-0143">Chaperone</keyword>
<feature type="binding site" evidence="6">
    <location>
        <position position="51"/>
    </location>
    <ligand>
        <name>ATP</name>
        <dbReference type="ChEBI" id="CHEBI:30616"/>
    </ligand>
</feature>
<dbReference type="SMR" id="A0A5J5GEJ6"/>
<comment type="subunit">
    <text evidence="6 8">Forms a cylinder of 14 subunits composed of two heptameric rings stacked back-to-back. Interacts with the co-chaperonin GroES.</text>
</comment>
<organism evidence="9 10">
    <name type="scientific">Histidinibacterium aquaticum</name>
    <dbReference type="NCBI Taxonomy" id="2613962"/>
    <lineage>
        <taxon>Bacteria</taxon>
        <taxon>Pseudomonadati</taxon>
        <taxon>Pseudomonadota</taxon>
        <taxon>Alphaproteobacteria</taxon>
        <taxon>Rhodobacterales</taxon>
        <taxon>Paracoccaceae</taxon>
        <taxon>Histidinibacterium</taxon>
    </lineage>
</organism>
<dbReference type="InterPro" id="IPR027410">
    <property type="entry name" value="TCP-1-like_intermed_sf"/>
</dbReference>
<dbReference type="Gene3D" id="3.50.7.10">
    <property type="entry name" value="GroEL"/>
    <property type="match status" value="1"/>
</dbReference>
<dbReference type="NCBIfam" id="NF000592">
    <property type="entry name" value="PRK00013.1"/>
    <property type="match status" value="1"/>
</dbReference>
<sequence length="535" mass="55755">MSAKDVTFDTVARSRLLRGVDRLANTVKVTLGPKGRNVLIDQGHGPPRITKDGATIARDIVFEDHVENLGAQIVKLAAIRTAEEAGDGTTTATVLAQAIIHAGMKAVAAGVAPMDLKRGLDRAATHAAEHIFATSRPVGGNNEIEKIGTISANGEAEIGRLIAHAIERVGKDGVIVVEENAGLATEVELVEGLRFDRGFLSAHFVTDAKRQSVELDEPFVLLCDMKISTLVPLLPLLEAVLETGRSLLVIAEAVEGEALAALVLNKLGGSLGVAAVRSPGFGGNRRALLEDIAALTGGRVIIGDAGMSIDSATLDMLGSARRITVTRDTTTIIGGAGEQAAMETRLSQLRNEMAASESDQDRDALRSRLASLAGGVAILRVGGKSEAEVRERMDRVEDALSATQAAISEGVVAGGGASLVHAARELIGLAGQNPDQTTGIDIMRRALEAPLRQIAKNAGLDGSVVAGKVRESADTSFGFDVRTERYGDMVAFGVIDPAKVVRSAILNAASVGGMLITTNAVVADRSDSPVRDYAA</sequence>